<protein>
    <submittedName>
        <fullName evidence="1">Uncharacterized protein</fullName>
    </submittedName>
</protein>
<keyword evidence="2" id="KW-1185">Reference proteome</keyword>
<organism evidence="1 2">
    <name type="scientific">Pseudozyma hubeiensis (strain SY62)</name>
    <name type="common">Yeast</name>
    <dbReference type="NCBI Taxonomy" id="1305764"/>
    <lineage>
        <taxon>Eukaryota</taxon>
        <taxon>Fungi</taxon>
        <taxon>Dikarya</taxon>
        <taxon>Basidiomycota</taxon>
        <taxon>Ustilaginomycotina</taxon>
        <taxon>Ustilaginomycetes</taxon>
        <taxon>Ustilaginales</taxon>
        <taxon>Ustilaginaceae</taxon>
        <taxon>Pseudozyma</taxon>
    </lineage>
</organism>
<dbReference type="RefSeq" id="XP_012187951.1">
    <property type="nucleotide sequence ID" value="XM_012332561.1"/>
</dbReference>
<sequence>MPQVRHALARQWITRSSVRFCKLLREESEATREGKTIRPASSAVAGEFGCRRCPPSEPFDPPPLRFPKIAIQLGPGSSAISYAAEKGISIEECWRERASADLSATQSRFANGCLPIPELFALYHTIC</sequence>
<dbReference type="GeneID" id="24107230"/>
<reference evidence="2" key="1">
    <citation type="journal article" date="2013" name="Genome Announc.">
        <title>Draft genome sequence of the basidiomycetous yeast-like fungus Pseudozyma hubeiensis SY62, which produces an abundant amount of the biosurfactant mannosylerythritol lipids.</title>
        <authorList>
            <person name="Konishi M."/>
            <person name="Hatada Y."/>
            <person name="Horiuchi J."/>
        </authorList>
    </citation>
    <scope>NUCLEOTIDE SEQUENCE [LARGE SCALE GENOMIC DNA]</scope>
    <source>
        <strain evidence="2">SY62</strain>
    </source>
</reference>
<accession>R9NZZ3</accession>
<evidence type="ECO:0000313" key="1">
    <source>
        <dbReference type="EMBL" id="GAC94364.1"/>
    </source>
</evidence>
<dbReference type="AlphaFoldDB" id="R9NZZ3"/>
<dbReference type="HOGENOM" id="CLU_1971502_0_0_1"/>
<name>R9NZZ3_PSEHS</name>
<proteinExistence type="predicted"/>
<dbReference type="EMBL" id="DF238784">
    <property type="protein sequence ID" value="GAC94364.1"/>
    <property type="molecule type" value="Genomic_DNA"/>
</dbReference>
<gene>
    <name evidence="1" type="ORF">PHSY_001935</name>
</gene>
<dbReference type="Proteomes" id="UP000014071">
    <property type="component" value="Unassembled WGS sequence"/>
</dbReference>
<evidence type="ECO:0000313" key="2">
    <source>
        <dbReference type="Proteomes" id="UP000014071"/>
    </source>
</evidence>